<keyword evidence="2" id="KW-1185">Reference proteome</keyword>
<name>A0A066X187_9FLAO</name>
<dbReference type="RefSeq" id="WP_035656775.1">
    <property type="nucleotide sequence ID" value="NZ_JNCA01000001.1"/>
</dbReference>
<comment type="caution">
    <text evidence="1">The sequence shown here is derived from an EMBL/GenBank/DDBJ whole genome shotgun (WGS) entry which is preliminary data.</text>
</comment>
<dbReference type="InterPro" id="IPR027417">
    <property type="entry name" value="P-loop_NTPase"/>
</dbReference>
<organism evidence="1 2">
    <name type="scientific">Flavobacterium seoulense</name>
    <dbReference type="NCBI Taxonomy" id="1492738"/>
    <lineage>
        <taxon>Bacteria</taxon>
        <taxon>Pseudomonadati</taxon>
        <taxon>Bacteroidota</taxon>
        <taxon>Flavobacteriia</taxon>
        <taxon>Flavobacteriales</taxon>
        <taxon>Flavobacteriaceae</taxon>
        <taxon>Flavobacterium</taxon>
    </lineage>
</organism>
<dbReference type="eggNOG" id="COG0464">
    <property type="taxonomic scope" value="Bacteria"/>
</dbReference>
<proteinExistence type="predicted"/>
<accession>A0A066X187</accession>
<dbReference type="PATRIC" id="fig|1492738.3.peg.182"/>
<evidence type="ECO:0000313" key="2">
    <source>
        <dbReference type="Proteomes" id="UP000027064"/>
    </source>
</evidence>
<dbReference type="Gene3D" id="3.40.50.300">
    <property type="entry name" value="P-loop containing nucleotide triphosphate hydrolases"/>
    <property type="match status" value="1"/>
</dbReference>
<dbReference type="STRING" id="1492738.FEM21_01880"/>
<dbReference type="SUPFAM" id="SSF52540">
    <property type="entry name" value="P-loop containing nucleoside triphosphate hydrolases"/>
    <property type="match status" value="1"/>
</dbReference>
<dbReference type="EMBL" id="JNCA01000001">
    <property type="protein sequence ID" value="KDN56685.1"/>
    <property type="molecule type" value="Genomic_DNA"/>
</dbReference>
<dbReference type="Proteomes" id="UP000027064">
    <property type="component" value="Unassembled WGS sequence"/>
</dbReference>
<reference evidence="1 2" key="1">
    <citation type="submission" date="2014-05" db="EMBL/GenBank/DDBJ databases">
        <title>Genome Sequence of Flavobacterium sp. EM1321.</title>
        <authorList>
            <person name="Shin S.-K."/>
            <person name="Yi H."/>
        </authorList>
    </citation>
    <scope>NUCLEOTIDE SEQUENCE [LARGE SCALE GENOMIC DNA]</scope>
    <source>
        <strain evidence="1 2">EM1321</strain>
    </source>
</reference>
<protein>
    <recommendedName>
        <fullName evidence="3">ATPase</fullName>
    </recommendedName>
</protein>
<evidence type="ECO:0000313" key="1">
    <source>
        <dbReference type="EMBL" id="KDN56685.1"/>
    </source>
</evidence>
<evidence type="ECO:0008006" key="3">
    <source>
        <dbReference type="Google" id="ProtNLM"/>
    </source>
</evidence>
<dbReference type="AlphaFoldDB" id="A0A066X187"/>
<sequence length="219" mass="25370">MQNHFNLQDTFEIKNNIKIYDPKKCFQFLEQQGKKRYNSGFKIDPNDISIIYKLLIYAIQDRKSALQLGIDLNKGIMLSGPIGCGKTSLMHLIKPFMYAKNDYKIITTRHISFEFAKSGYDSLAEYTLMTSQQNRLSGYCFDDLGAEQQIKHFGNDCNVMAEILTSRYEHFVENNAITHITTNLSASEIEKIYGNRVRSRLRRMFNLISFDSSTSDKRI</sequence>
<gene>
    <name evidence="1" type="ORF">FEM21_01880</name>
</gene>